<dbReference type="GO" id="GO:0002143">
    <property type="term" value="P:tRNA wobble position uridine thiolation"/>
    <property type="evidence" value="ECO:0007669"/>
    <property type="project" value="TreeGrafter"/>
</dbReference>
<feature type="region of interest" description="Interaction with tRNA" evidence="9">
    <location>
        <begin position="187"/>
        <end position="189"/>
    </location>
</feature>
<keyword evidence="4 9" id="KW-0547">Nucleotide-binding</keyword>
<comment type="subcellular location">
    <subcellularLocation>
        <location evidence="9">Cytoplasm</location>
    </subcellularLocation>
</comment>
<reference evidence="12 13" key="1">
    <citation type="journal article" date="2016" name="Nat. Commun.">
        <title>Thousands of microbial genomes shed light on interconnected biogeochemical processes in an aquifer system.</title>
        <authorList>
            <person name="Anantharaman K."/>
            <person name="Brown C.T."/>
            <person name="Hug L.A."/>
            <person name="Sharon I."/>
            <person name="Castelle C.J."/>
            <person name="Probst A.J."/>
            <person name="Thomas B.C."/>
            <person name="Singh A."/>
            <person name="Wilkins M.J."/>
            <person name="Karaoz U."/>
            <person name="Brodie E.L."/>
            <person name="Williams K.H."/>
            <person name="Hubbard S.S."/>
            <person name="Banfield J.F."/>
        </authorList>
    </citation>
    <scope>NUCLEOTIDE SEQUENCE [LARGE SCALE GENOMIC DNA]</scope>
</reference>
<dbReference type="EC" id="2.8.1.13" evidence="9"/>
<comment type="caution">
    <text evidence="9">Lacks conserved residue(s) required for the propagation of feature annotation.</text>
</comment>
<keyword evidence="2 9" id="KW-0808">Transferase</keyword>
<feature type="active site" description="Nucleophile" evidence="9">
    <location>
        <position position="113"/>
    </location>
</feature>
<feature type="region of interest" description="Interaction with target base in tRNA" evidence="9">
    <location>
        <begin position="108"/>
        <end position="110"/>
    </location>
</feature>
<feature type="region of interest" description="Interaction with tRNA" evidence="9">
    <location>
        <begin position="346"/>
        <end position="347"/>
    </location>
</feature>
<dbReference type="PANTHER" id="PTHR11933:SF5">
    <property type="entry name" value="MITOCHONDRIAL TRNA-SPECIFIC 2-THIOURIDYLASE 1"/>
    <property type="match status" value="1"/>
</dbReference>
<dbReference type="GO" id="GO:0103016">
    <property type="term" value="F:tRNA-uridine 2-sulfurtransferase activity"/>
    <property type="evidence" value="ECO:0007669"/>
    <property type="project" value="UniProtKB-EC"/>
</dbReference>
<dbReference type="InterPro" id="IPR014729">
    <property type="entry name" value="Rossmann-like_a/b/a_fold"/>
</dbReference>
<dbReference type="EMBL" id="MHRK01000049">
    <property type="protein sequence ID" value="OHA22669.1"/>
    <property type="molecule type" value="Genomic_DNA"/>
</dbReference>
<feature type="binding site" evidence="9">
    <location>
        <position position="50"/>
    </location>
    <ligand>
        <name>ATP</name>
        <dbReference type="ChEBI" id="CHEBI:30616"/>
    </ligand>
</feature>
<keyword evidence="5 9" id="KW-0067">ATP-binding</keyword>
<dbReference type="InterPro" id="IPR046884">
    <property type="entry name" value="MnmA-like_central"/>
</dbReference>
<dbReference type="PANTHER" id="PTHR11933">
    <property type="entry name" value="TRNA 5-METHYLAMINOMETHYL-2-THIOURIDYLATE -METHYLTRANSFERASE"/>
    <property type="match status" value="1"/>
</dbReference>
<dbReference type="GO" id="GO:0000049">
    <property type="term" value="F:tRNA binding"/>
    <property type="evidence" value="ECO:0007669"/>
    <property type="project" value="UniProtKB-KW"/>
</dbReference>
<sequence>MSRQLSKTKRLTLNPKRLPKVFVGLSGGVDSSVSAALLKKAGFDVHGVFIKTWSPDWLPCSWKEERLDAMRVAAHLDIPFYTLDLEKEYKKEVADYMIAEYRLGRTPNPDVMCNKHVKFGGFYDWAMKNGGKFVATGHYARIEQSSIRELTIFNSKFLKNEKLGNYLKIQNSKIKNYRLLAGFDSNKDQSYFLWNIRQDQLSHILFPVGQYTKSEVRLLAKNFGLPTADKKDSQGLCFMGKIDVKDFLSHYIKSKPGKVFSESGEEIGFHNGALFLTVGERHGFTITKKTPNDSPYYIWEKDIVKNEIMVGHEKIRKNLPVTEIIVKDVNWINRPRIGEKISARIRYRQPLQRVRIMNYELANKQGKLGVTFEEPQIVAAGQSAVIYRGEECLGGGIIV</sequence>
<feature type="site" description="Interaction with tRNA" evidence="9">
    <location>
        <position position="138"/>
    </location>
</feature>
<dbReference type="GO" id="GO:0005524">
    <property type="term" value="F:ATP binding"/>
    <property type="evidence" value="ECO:0007669"/>
    <property type="project" value="UniProtKB-KW"/>
</dbReference>
<keyword evidence="3 9" id="KW-0819">tRNA processing</keyword>
<evidence type="ECO:0000256" key="6">
    <source>
        <dbReference type="ARBA" id="ARBA00022884"/>
    </source>
</evidence>
<keyword evidence="7" id="KW-1015">Disulfide bond</keyword>
<evidence type="ECO:0000259" key="11">
    <source>
        <dbReference type="Pfam" id="PF20259"/>
    </source>
</evidence>
<feature type="active site" description="Cysteine persulfide intermediate" evidence="9">
    <location>
        <position position="237"/>
    </location>
</feature>
<dbReference type="GO" id="GO:0005737">
    <property type="term" value="C:cytoplasm"/>
    <property type="evidence" value="ECO:0007669"/>
    <property type="project" value="UniProtKB-SubCell"/>
</dbReference>
<comment type="catalytic activity">
    <reaction evidence="8 9">
        <text>S-sulfanyl-L-cysteinyl-[protein] + uridine(34) in tRNA + AH2 + ATP = 2-thiouridine(34) in tRNA + L-cysteinyl-[protein] + A + AMP + diphosphate + H(+)</text>
        <dbReference type="Rhea" id="RHEA:47032"/>
        <dbReference type="Rhea" id="RHEA-COMP:10131"/>
        <dbReference type="Rhea" id="RHEA-COMP:11726"/>
        <dbReference type="Rhea" id="RHEA-COMP:11727"/>
        <dbReference type="Rhea" id="RHEA-COMP:11728"/>
        <dbReference type="ChEBI" id="CHEBI:13193"/>
        <dbReference type="ChEBI" id="CHEBI:15378"/>
        <dbReference type="ChEBI" id="CHEBI:17499"/>
        <dbReference type="ChEBI" id="CHEBI:29950"/>
        <dbReference type="ChEBI" id="CHEBI:30616"/>
        <dbReference type="ChEBI" id="CHEBI:33019"/>
        <dbReference type="ChEBI" id="CHEBI:61963"/>
        <dbReference type="ChEBI" id="CHEBI:65315"/>
        <dbReference type="ChEBI" id="CHEBI:87170"/>
        <dbReference type="ChEBI" id="CHEBI:456215"/>
        <dbReference type="EC" id="2.8.1.13"/>
    </reaction>
</comment>
<evidence type="ECO:0000313" key="12">
    <source>
        <dbReference type="EMBL" id="OHA22669.1"/>
    </source>
</evidence>
<feature type="domain" description="tRNA-specific 2-thiouridylase MnmA-like C-terminal" evidence="10">
    <location>
        <begin position="322"/>
        <end position="398"/>
    </location>
</feature>
<feature type="binding site" evidence="9">
    <location>
        <position position="137"/>
    </location>
    <ligand>
        <name>ATP</name>
        <dbReference type="ChEBI" id="CHEBI:30616"/>
    </ligand>
</feature>
<gene>
    <name evidence="9" type="primary">mnmA</name>
    <name evidence="12" type="ORF">A3C72_01265</name>
</gene>
<evidence type="ECO:0000313" key="13">
    <source>
        <dbReference type="Proteomes" id="UP000177130"/>
    </source>
</evidence>
<dbReference type="Gene3D" id="2.40.30.10">
    <property type="entry name" value="Translation factors"/>
    <property type="match status" value="1"/>
</dbReference>
<dbReference type="Pfam" id="PF20258">
    <property type="entry name" value="tRNA_Me_trans_C"/>
    <property type="match status" value="1"/>
</dbReference>
<evidence type="ECO:0000256" key="7">
    <source>
        <dbReference type="ARBA" id="ARBA00023157"/>
    </source>
</evidence>
<dbReference type="SUPFAM" id="SSF52402">
    <property type="entry name" value="Adenine nucleotide alpha hydrolases-like"/>
    <property type="match status" value="1"/>
</dbReference>
<feature type="domain" description="tRNA-specific 2-thiouridylase MnmA-like central" evidence="11">
    <location>
        <begin position="245"/>
        <end position="312"/>
    </location>
</feature>
<keyword evidence="1 9" id="KW-0820">tRNA-binding</keyword>
<evidence type="ECO:0000256" key="1">
    <source>
        <dbReference type="ARBA" id="ARBA00022555"/>
    </source>
</evidence>
<accession>A0A1G2MHL7</accession>
<comment type="similarity">
    <text evidence="9">Belongs to the MnmA/TRMU family.</text>
</comment>
<keyword evidence="9" id="KW-0963">Cytoplasm</keyword>
<dbReference type="Pfam" id="PF20259">
    <property type="entry name" value="tRNA_Me_trans_M"/>
    <property type="match status" value="1"/>
</dbReference>
<organism evidence="12 13">
    <name type="scientific">Candidatus Taylorbacteria bacterium RIFCSPHIGHO2_02_FULL_43_32b</name>
    <dbReference type="NCBI Taxonomy" id="1802306"/>
    <lineage>
        <taxon>Bacteria</taxon>
        <taxon>Candidatus Tayloriibacteriota</taxon>
    </lineage>
</organism>
<feature type="binding site" evidence="9">
    <location>
        <begin position="24"/>
        <end position="31"/>
    </location>
    <ligand>
        <name>ATP</name>
        <dbReference type="ChEBI" id="CHEBI:30616"/>
    </ligand>
</feature>
<evidence type="ECO:0000256" key="4">
    <source>
        <dbReference type="ARBA" id="ARBA00022741"/>
    </source>
</evidence>
<dbReference type="HAMAP" id="MF_00144">
    <property type="entry name" value="tRNA_thiouridyl_MnmA"/>
    <property type="match status" value="1"/>
</dbReference>
<dbReference type="InterPro" id="IPR046885">
    <property type="entry name" value="MnmA-like_C"/>
</dbReference>
<name>A0A1G2MHL7_9BACT</name>
<dbReference type="AlphaFoldDB" id="A0A1G2MHL7"/>
<comment type="function">
    <text evidence="9">Catalyzes the 2-thiolation of uridine at the wobble position (U34) of tRNA, leading to the formation of s(2)U34.</text>
</comment>
<dbReference type="Gene3D" id="2.30.30.280">
    <property type="entry name" value="Adenine nucleotide alpha hydrolases-like domains"/>
    <property type="match status" value="1"/>
</dbReference>
<evidence type="ECO:0000256" key="2">
    <source>
        <dbReference type="ARBA" id="ARBA00022679"/>
    </source>
</evidence>
<dbReference type="STRING" id="1802306.A3C72_01265"/>
<evidence type="ECO:0000256" key="5">
    <source>
        <dbReference type="ARBA" id="ARBA00022840"/>
    </source>
</evidence>
<evidence type="ECO:0000256" key="3">
    <source>
        <dbReference type="ARBA" id="ARBA00022694"/>
    </source>
</evidence>
<protein>
    <recommendedName>
        <fullName evidence="9">tRNA-specific 2-thiouridylase MnmA</fullName>
        <ecNumber evidence="9">2.8.1.13</ecNumber>
    </recommendedName>
</protein>
<proteinExistence type="inferred from homology"/>
<comment type="caution">
    <text evidence="12">The sequence shown here is derived from an EMBL/GenBank/DDBJ whole genome shotgun (WGS) entry which is preliminary data.</text>
</comment>
<dbReference type="InterPro" id="IPR023382">
    <property type="entry name" value="MnmA-like_central_sf"/>
</dbReference>
<evidence type="ECO:0000259" key="10">
    <source>
        <dbReference type="Pfam" id="PF20258"/>
    </source>
</evidence>
<evidence type="ECO:0000256" key="8">
    <source>
        <dbReference type="ARBA" id="ARBA00051542"/>
    </source>
</evidence>
<evidence type="ECO:0000256" key="9">
    <source>
        <dbReference type="HAMAP-Rule" id="MF_00144"/>
    </source>
</evidence>
<dbReference type="Gene3D" id="3.40.50.620">
    <property type="entry name" value="HUPs"/>
    <property type="match status" value="1"/>
</dbReference>
<keyword evidence="6 9" id="KW-0694">RNA-binding</keyword>
<feature type="site" description="Interaction with tRNA" evidence="9">
    <location>
        <position position="382"/>
    </location>
</feature>
<dbReference type="Proteomes" id="UP000177130">
    <property type="component" value="Unassembled WGS sequence"/>
</dbReference>
<dbReference type="Pfam" id="PF03054">
    <property type="entry name" value="tRNA_Me_trans"/>
    <property type="match status" value="1"/>
</dbReference>
<dbReference type="CDD" id="cd01998">
    <property type="entry name" value="MnmA_TRMU-like"/>
    <property type="match status" value="1"/>
</dbReference>
<dbReference type="InterPro" id="IPR004506">
    <property type="entry name" value="MnmA-like"/>
</dbReference>